<protein>
    <submittedName>
        <fullName evidence="1">Uncharacterized protein</fullName>
    </submittedName>
</protein>
<proteinExistence type="predicted"/>
<dbReference type="Proteomes" id="UP000800094">
    <property type="component" value="Unassembled WGS sequence"/>
</dbReference>
<dbReference type="AlphaFoldDB" id="A0A6A6J3A3"/>
<dbReference type="RefSeq" id="XP_033692193.1">
    <property type="nucleotide sequence ID" value="XM_033827717.1"/>
</dbReference>
<evidence type="ECO:0000313" key="2">
    <source>
        <dbReference type="Proteomes" id="UP000800094"/>
    </source>
</evidence>
<accession>A0A6A6J3A3</accession>
<reference evidence="1" key="1">
    <citation type="journal article" date="2020" name="Stud. Mycol.">
        <title>101 Dothideomycetes genomes: a test case for predicting lifestyles and emergence of pathogens.</title>
        <authorList>
            <person name="Haridas S."/>
            <person name="Albert R."/>
            <person name="Binder M."/>
            <person name="Bloem J."/>
            <person name="Labutti K."/>
            <person name="Salamov A."/>
            <person name="Andreopoulos B."/>
            <person name="Baker S."/>
            <person name="Barry K."/>
            <person name="Bills G."/>
            <person name="Bluhm B."/>
            <person name="Cannon C."/>
            <person name="Castanera R."/>
            <person name="Culley D."/>
            <person name="Daum C."/>
            <person name="Ezra D."/>
            <person name="Gonzalez J."/>
            <person name="Henrissat B."/>
            <person name="Kuo A."/>
            <person name="Liang C."/>
            <person name="Lipzen A."/>
            <person name="Lutzoni F."/>
            <person name="Magnuson J."/>
            <person name="Mondo S."/>
            <person name="Nolan M."/>
            <person name="Ohm R."/>
            <person name="Pangilinan J."/>
            <person name="Park H.-J."/>
            <person name="Ramirez L."/>
            <person name="Alfaro M."/>
            <person name="Sun H."/>
            <person name="Tritt A."/>
            <person name="Yoshinaga Y."/>
            <person name="Zwiers L.-H."/>
            <person name="Turgeon B."/>
            <person name="Goodwin S."/>
            <person name="Spatafora J."/>
            <person name="Crous P."/>
            <person name="Grigoriev I."/>
        </authorList>
    </citation>
    <scope>NUCLEOTIDE SEQUENCE</scope>
    <source>
        <strain evidence="1">CBS 122368</strain>
    </source>
</reference>
<dbReference type="GeneID" id="54581047"/>
<dbReference type="EMBL" id="ML987189">
    <property type="protein sequence ID" value="KAF2257189.1"/>
    <property type="molecule type" value="Genomic_DNA"/>
</dbReference>
<dbReference type="OrthoDB" id="5351220at2759"/>
<evidence type="ECO:0000313" key="1">
    <source>
        <dbReference type="EMBL" id="KAF2257189.1"/>
    </source>
</evidence>
<keyword evidence="2" id="KW-1185">Reference proteome</keyword>
<sequence length="601" mass="66828">MATIIDSRLKYRVGSPMLPALPVVTWPLHNVEAKFPDRRTHLERIQGILDQNGITPKFTKVAYRWHPESELHDKYITITTWATYQPDSDVTWPTAVRQIREYLNQADIHHAIEIIDDVISANLRGFPVATDIYQWNEVLLPVICNLINGRQWTTLDMVYRKDAKASGNVRPRVPGNMRPTVPGNMRPTIVIGARDADEQYWWDEILPAIRQLPQVAQSNIQVELLYRSRFIAAARRAVLGPDAISLQNAFNYGWIELGASCGNGERTGTLGGSMRLKNPDTGVELKFGITNHHVLANQLTGKGPFTTFEDPIKVESPSGSDRDAYIKALKNRIECLRHEMDRGMLASPVRLQALEDELARVQSFDLYVGQVFASSGLRTAQHKSRDKTPTDAWALDWCLTTIDKRATPAGFHGLASIGWKEVIGYCSLDPGQGYRVFKKGRTSGGTAGFTSATESVVQVLVPKHEDGLTAPLTDADMIPAPIRCHVMMGDRRTGRNGTFIEPGDSGSLVLLDPNDFALEEEDFAPEEEDIMHSTTTKTLEGEDKHEALIAGLALGSHEELRLSYMAPMDLVVQDIESVTGWKVVEPTFAGVVKRDKTTSPP</sequence>
<name>A0A6A6J3A3_9PLEO</name>
<organism evidence="1 2">
    <name type="scientific">Trematosphaeria pertusa</name>
    <dbReference type="NCBI Taxonomy" id="390896"/>
    <lineage>
        <taxon>Eukaryota</taxon>
        <taxon>Fungi</taxon>
        <taxon>Dikarya</taxon>
        <taxon>Ascomycota</taxon>
        <taxon>Pezizomycotina</taxon>
        <taxon>Dothideomycetes</taxon>
        <taxon>Pleosporomycetidae</taxon>
        <taxon>Pleosporales</taxon>
        <taxon>Massarineae</taxon>
        <taxon>Trematosphaeriaceae</taxon>
        <taxon>Trematosphaeria</taxon>
    </lineage>
</organism>
<gene>
    <name evidence="1" type="ORF">BU26DRAFT_513887</name>
</gene>